<dbReference type="PANTHER" id="PTHR21446:SF12">
    <property type="entry name" value="POTASSIUM CHANNEL TETRAMERIZATION DOMAIN CONTAINING 1"/>
    <property type="match status" value="1"/>
</dbReference>
<dbReference type="PANTHER" id="PTHR21446">
    <property type="entry name" value="DUF3504 DOMAIN-CONTAINING PROTEIN"/>
    <property type="match status" value="1"/>
</dbReference>
<comment type="caution">
    <text evidence="6">The sequence shown here is derived from an EMBL/GenBank/DDBJ whole genome shotgun (WGS) entry which is preliminary data.</text>
</comment>
<keyword evidence="3" id="KW-0832">Ubl conjugation</keyword>
<dbReference type="InterPro" id="IPR011010">
    <property type="entry name" value="DNA_brk_join_enz"/>
</dbReference>
<evidence type="ECO:0000313" key="6">
    <source>
        <dbReference type="EMBL" id="CAH3026616.1"/>
    </source>
</evidence>
<dbReference type="EMBL" id="CALNXI010000413">
    <property type="protein sequence ID" value="CAH3026616.1"/>
    <property type="molecule type" value="Genomic_DNA"/>
</dbReference>
<dbReference type="SUPFAM" id="SSF56349">
    <property type="entry name" value="DNA breaking-rejoining enzymes"/>
    <property type="match status" value="1"/>
</dbReference>
<accession>A0ABN8MAF5</accession>
<evidence type="ECO:0000256" key="4">
    <source>
        <dbReference type="ARBA" id="ARBA00023172"/>
    </source>
</evidence>
<evidence type="ECO:0000256" key="1">
    <source>
        <dbReference type="ARBA" id="ARBA00022499"/>
    </source>
</evidence>
<evidence type="ECO:0000256" key="2">
    <source>
        <dbReference type="ARBA" id="ARBA00022553"/>
    </source>
</evidence>
<protein>
    <recommendedName>
        <fullName evidence="5">ZMYM2-like/QRICH1 C-terminal domain-containing protein</fullName>
    </recommendedName>
</protein>
<proteinExistence type="predicted"/>
<dbReference type="Proteomes" id="UP001159427">
    <property type="component" value="Unassembled WGS sequence"/>
</dbReference>
<gene>
    <name evidence="6" type="ORF">PEVE_00029519</name>
</gene>
<dbReference type="InterPro" id="IPR052787">
    <property type="entry name" value="MAVS"/>
</dbReference>
<feature type="domain" description="ZMYM2-like/QRICH1 C-terminal" evidence="5">
    <location>
        <begin position="182"/>
        <end position="324"/>
    </location>
</feature>
<reference evidence="6 7" key="1">
    <citation type="submission" date="2022-05" db="EMBL/GenBank/DDBJ databases">
        <authorList>
            <consortium name="Genoscope - CEA"/>
            <person name="William W."/>
        </authorList>
    </citation>
    <scope>NUCLEOTIDE SEQUENCE [LARGE SCALE GENOMIC DNA]</scope>
</reference>
<keyword evidence="2" id="KW-0597">Phosphoprotein</keyword>
<evidence type="ECO:0000256" key="3">
    <source>
        <dbReference type="ARBA" id="ARBA00022843"/>
    </source>
</evidence>
<evidence type="ECO:0000259" key="5">
    <source>
        <dbReference type="Pfam" id="PF12012"/>
    </source>
</evidence>
<evidence type="ECO:0000313" key="7">
    <source>
        <dbReference type="Proteomes" id="UP001159427"/>
    </source>
</evidence>
<organism evidence="6 7">
    <name type="scientific">Porites evermanni</name>
    <dbReference type="NCBI Taxonomy" id="104178"/>
    <lineage>
        <taxon>Eukaryota</taxon>
        <taxon>Metazoa</taxon>
        <taxon>Cnidaria</taxon>
        <taxon>Anthozoa</taxon>
        <taxon>Hexacorallia</taxon>
        <taxon>Scleractinia</taxon>
        <taxon>Fungiina</taxon>
        <taxon>Poritidae</taxon>
        <taxon>Porites</taxon>
    </lineage>
</organism>
<dbReference type="InterPro" id="IPR013762">
    <property type="entry name" value="Integrase-like_cat_sf"/>
</dbReference>
<dbReference type="Pfam" id="PF12012">
    <property type="entry name" value="DUF3504"/>
    <property type="match status" value="1"/>
</dbReference>
<keyword evidence="1" id="KW-1017">Isopeptide bond</keyword>
<keyword evidence="4" id="KW-0233">DNA recombination</keyword>
<dbReference type="Gene3D" id="1.10.443.10">
    <property type="entry name" value="Intergrase catalytic core"/>
    <property type="match status" value="1"/>
</dbReference>
<name>A0ABN8MAF5_9CNID</name>
<dbReference type="InterPro" id="IPR021893">
    <property type="entry name" value="ZMYM2-like_C"/>
</dbReference>
<sequence>MAASSRFANVSDEEIREIKVNAVPKSTQNATKYGVRLFKGKSTSSANRQQKLNLLFIFFFSEWFAQQAEFTTEFESMEVTEMNNCLSKFYLSARKQDGSHYKKTSLLSIRAALDRYLRSPPINKKFSICDTIQFNEANKALNSYLKHLASTGKIAGTVHKNPLTAEVVQKLFEAGELACAETKNPLALLQTTWFYVSLYLGKRGRENQSLMKKSMLRLTVTATGEEFFELNKAEPGAVLSTKNHTGGIDGSEDHGDGKIFSCPGSKRCPVKTIKAYLSHLNPEVDALFQRPKDASVRFSPEEDSIWFERKVLGHNTLENMLKNMTQRAGIQPYFTNHSLRATTVTVLSSVNVETRQIKAVTGHKSEASIESYCERPTLRQFQHMSSALTSFIHGKENTLPEQATSSSSSFGSTKAVPSTQAEVVAVPTTATSISTIQDEQNVLIANGVNPSAILPSGSFHGCSFTFNININK</sequence>
<keyword evidence="7" id="KW-1185">Reference proteome</keyword>